<feature type="region of interest" description="Disordered" evidence="1">
    <location>
        <begin position="1"/>
        <end position="45"/>
    </location>
</feature>
<accession>A0A6J4VGF3</accession>
<proteinExistence type="predicted"/>
<protein>
    <submittedName>
        <fullName evidence="2">Uncharacterized protein</fullName>
    </submittedName>
</protein>
<gene>
    <name evidence="2" type="ORF">AVDCRST_MAG88-2788</name>
</gene>
<evidence type="ECO:0000313" key="2">
    <source>
        <dbReference type="EMBL" id="CAA9575620.1"/>
    </source>
</evidence>
<organism evidence="2">
    <name type="scientific">uncultured Thermomicrobiales bacterium</name>
    <dbReference type="NCBI Taxonomy" id="1645740"/>
    <lineage>
        <taxon>Bacteria</taxon>
        <taxon>Pseudomonadati</taxon>
        <taxon>Thermomicrobiota</taxon>
        <taxon>Thermomicrobia</taxon>
        <taxon>Thermomicrobiales</taxon>
        <taxon>environmental samples</taxon>
    </lineage>
</organism>
<name>A0A6J4VGF3_9BACT</name>
<dbReference type="EMBL" id="CADCWM010000676">
    <property type="protein sequence ID" value="CAA9575620.1"/>
    <property type="molecule type" value="Genomic_DNA"/>
</dbReference>
<reference evidence="2" key="1">
    <citation type="submission" date="2020-02" db="EMBL/GenBank/DDBJ databases">
        <authorList>
            <person name="Meier V. D."/>
        </authorList>
    </citation>
    <scope>NUCLEOTIDE SEQUENCE</scope>
    <source>
        <strain evidence="2">AVDCRST_MAG88</strain>
    </source>
</reference>
<sequence length="45" mass="4923">MEDAWPVLEQAARDRCPGETGDQALGRRDRRESATPGPKQPGDMA</sequence>
<evidence type="ECO:0000256" key="1">
    <source>
        <dbReference type="SAM" id="MobiDB-lite"/>
    </source>
</evidence>
<dbReference type="AlphaFoldDB" id="A0A6J4VGF3"/>